<dbReference type="Proteomes" id="UP000636709">
    <property type="component" value="Unassembled WGS sequence"/>
</dbReference>
<dbReference type="Pfam" id="PF13456">
    <property type="entry name" value="RVT_3"/>
    <property type="match status" value="1"/>
</dbReference>
<feature type="domain" description="RNase H type-1" evidence="1">
    <location>
        <begin position="122"/>
        <end position="242"/>
    </location>
</feature>
<evidence type="ECO:0000259" key="1">
    <source>
        <dbReference type="Pfam" id="PF13456"/>
    </source>
</evidence>
<reference evidence="2" key="1">
    <citation type="submission" date="2020-07" db="EMBL/GenBank/DDBJ databases">
        <title>Genome sequence and genetic diversity analysis of an under-domesticated orphan crop, white fonio (Digitaria exilis).</title>
        <authorList>
            <person name="Bennetzen J.L."/>
            <person name="Chen S."/>
            <person name="Ma X."/>
            <person name="Wang X."/>
            <person name="Yssel A.E.J."/>
            <person name="Chaluvadi S.R."/>
            <person name="Johnson M."/>
            <person name="Gangashetty P."/>
            <person name="Hamidou F."/>
            <person name="Sanogo M.D."/>
            <person name="Zwaenepoel A."/>
            <person name="Wallace J."/>
            <person name="Van De Peer Y."/>
            <person name="Van Deynze A."/>
        </authorList>
    </citation>
    <scope>NUCLEOTIDE SEQUENCE</scope>
    <source>
        <tissue evidence="2">Leaves</tissue>
    </source>
</reference>
<dbReference type="InterPro" id="IPR044730">
    <property type="entry name" value="RNase_H-like_dom_plant"/>
</dbReference>
<dbReference type="InterPro" id="IPR036397">
    <property type="entry name" value="RNaseH_sf"/>
</dbReference>
<dbReference type="Gene3D" id="3.30.420.10">
    <property type="entry name" value="Ribonuclease H-like superfamily/Ribonuclease H"/>
    <property type="match status" value="1"/>
</dbReference>
<dbReference type="InterPro" id="IPR052929">
    <property type="entry name" value="RNase_H-like_EbsB-rel"/>
</dbReference>
<dbReference type="InterPro" id="IPR002156">
    <property type="entry name" value="RNaseH_domain"/>
</dbReference>
<dbReference type="GO" id="GO:0003676">
    <property type="term" value="F:nucleic acid binding"/>
    <property type="evidence" value="ECO:0007669"/>
    <property type="project" value="InterPro"/>
</dbReference>
<dbReference type="PANTHER" id="PTHR47074:SF11">
    <property type="entry name" value="REVERSE TRANSCRIPTASE-LIKE PROTEIN"/>
    <property type="match status" value="1"/>
</dbReference>
<dbReference type="PANTHER" id="PTHR47074">
    <property type="entry name" value="BNAC02G40300D PROTEIN"/>
    <property type="match status" value="1"/>
</dbReference>
<dbReference type="CDD" id="cd06222">
    <property type="entry name" value="RNase_H_like"/>
    <property type="match status" value="1"/>
</dbReference>
<dbReference type="GO" id="GO:0004523">
    <property type="term" value="F:RNA-DNA hybrid ribonuclease activity"/>
    <property type="evidence" value="ECO:0007669"/>
    <property type="project" value="InterPro"/>
</dbReference>
<dbReference type="InterPro" id="IPR012337">
    <property type="entry name" value="RNaseH-like_sf"/>
</dbReference>
<gene>
    <name evidence="2" type="ORF">HU200_009631</name>
</gene>
<evidence type="ECO:0000313" key="2">
    <source>
        <dbReference type="EMBL" id="KAF8762283.1"/>
    </source>
</evidence>
<dbReference type="SUPFAM" id="SSF53098">
    <property type="entry name" value="Ribonuclease H-like"/>
    <property type="match status" value="1"/>
</dbReference>
<sequence length="272" mass="29793">MRQHWPLPEETKLAYTGPDWLLLLLNSCSPPIRDLTKLVLWKAWSLHNDITHESESSSILGSVHSLLSMRSALDEMQQQQGVGCRDEQHCSSSDKRIRHSKGKQKGLASSWTPPVKGWTKVNVDGSFVAQTGGAGVGVVARDDQGRALFAVCQELRRCADAAEAEATACLLGVRLGAERTPGRVVLETDCARLAAALKGSSDRSELGFIIGETHEHAKMLEEWKVVQVKRESNLVADELAQLARKTELSKVWLNCAPACIANLLELDCKSDS</sequence>
<accession>A0A835KQN6</accession>
<protein>
    <recommendedName>
        <fullName evidence="1">RNase H type-1 domain-containing protein</fullName>
    </recommendedName>
</protein>
<evidence type="ECO:0000313" key="3">
    <source>
        <dbReference type="Proteomes" id="UP000636709"/>
    </source>
</evidence>
<dbReference type="OrthoDB" id="687687at2759"/>
<dbReference type="EMBL" id="JACEFO010000656">
    <property type="protein sequence ID" value="KAF8762283.1"/>
    <property type="molecule type" value="Genomic_DNA"/>
</dbReference>
<proteinExistence type="predicted"/>
<comment type="caution">
    <text evidence="2">The sequence shown here is derived from an EMBL/GenBank/DDBJ whole genome shotgun (WGS) entry which is preliminary data.</text>
</comment>
<dbReference type="AlphaFoldDB" id="A0A835KQN6"/>
<name>A0A835KQN6_9POAL</name>
<organism evidence="2 3">
    <name type="scientific">Digitaria exilis</name>
    <dbReference type="NCBI Taxonomy" id="1010633"/>
    <lineage>
        <taxon>Eukaryota</taxon>
        <taxon>Viridiplantae</taxon>
        <taxon>Streptophyta</taxon>
        <taxon>Embryophyta</taxon>
        <taxon>Tracheophyta</taxon>
        <taxon>Spermatophyta</taxon>
        <taxon>Magnoliopsida</taxon>
        <taxon>Liliopsida</taxon>
        <taxon>Poales</taxon>
        <taxon>Poaceae</taxon>
        <taxon>PACMAD clade</taxon>
        <taxon>Panicoideae</taxon>
        <taxon>Panicodae</taxon>
        <taxon>Paniceae</taxon>
        <taxon>Anthephorinae</taxon>
        <taxon>Digitaria</taxon>
    </lineage>
</organism>
<keyword evidence="3" id="KW-1185">Reference proteome</keyword>